<organism evidence="1">
    <name type="scientific">Rhizophora mucronata</name>
    <name type="common">Asiatic mangrove</name>
    <dbReference type="NCBI Taxonomy" id="61149"/>
    <lineage>
        <taxon>Eukaryota</taxon>
        <taxon>Viridiplantae</taxon>
        <taxon>Streptophyta</taxon>
        <taxon>Embryophyta</taxon>
        <taxon>Tracheophyta</taxon>
        <taxon>Spermatophyta</taxon>
        <taxon>Magnoliopsida</taxon>
        <taxon>eudicotyledons</taxon>
        <taxon>Gunneridae</taxon>
        <taxon>Pentapetalae</taxon>
        <taxon>rosids</taxon>
        <taxon>fabids</taxon>
        <taxon>Malpighiales</taxon>
        <taxon>Rhizophoraceae</taxon>
        <taxon>Rhizophora</taxon>
    </lineage>
</organism>
<reference evidence="1" key="1">
    <citation type="submission" date="2018-02" db="EMBL/GenBank/DDBJ databases">
        <title>Rhizophora mucronata_Transcriptome.</title>
        <authorList>
            <person name="Meera S.P."/>
            <person name="Sreeshan A."/>
            <person name="Augustine A."/>
        </authorList>
    </citation>
    <scope>NUCLEOTIDE SEQUENCE</scope>
    <source>
        <tissue evidence="1">Leaf</tissue>
    </source>
</reference>
<dbReference type="EMBL" id="GGEC01077997">
    <property type="protein sequence ID" value="MBX58481.1"/>
    <property type="molecule type" value="Transcribed_RNA"/>
</dbReference>
<protein>
    <submittedName>
        <fullName evidence="1">Uncharacterized protein</fullName>
    </submittedName>
</protein>
<sequence length="39" mass="4582">MHKFISRLYSPDKEKDIMTQATKELTKQSIKNVSHVTTF</sequence>
<name>A0A2P2PUT7_RHIMU</name>
<accession>A0A2P2PUT7</accession>
<proteinExistence type="predicted"/>
<evidence type="ECO:0000313" key="1">
    <source>
        <dbReference type="EMBL" id="MBX58481.1"/>
    </source>
</evidence>
<dbReference type="AlphaFoldDB" id="A0A2P2PUT7"/>